<name>A0ABV4NCI8_9VIBR</name>
<dbReference type="Proteomes" id="UP001570417">
    <property type="component" value="Unassembled WGS sequence"/>
</dbReference>
<comment type="caution">
    <text evidence="2">The sequence shown here is derived from an EMBL/GenBank/DDBJ whole genome shotgun (WGS) entry which is preliminary data.</text>
</comment>
<evidence type="ECO:0000313" key="2">
    <source>
        <dbReference type="EMBL" id="MFA0569124.1"/>
    </source>
</evidence>
<protein>
    <submittedName>
        <fullName evidence="2">Uncharacterized protein</fullName>
    </submittedName>
</protein>
<proteinExistence type="predicted"/>
<feature type="transmembrane region" description="Helical" evidence="1">
    <location>
        <begin position="7"/>
        <end position="25"/>
    </location>
</feature>
<dbReference type="RefSeq" id="WP_372266319.1">
    <property type="nucleotide sequence ID" value="NZ_JBFRUW010000043.1"/>
</dbReference>
<evidence type="ECO:0000256" key="1">
    <source>
        <dbReference type="SAM" id="Phobius"/>
    </source>
</evidence>
<accession>A0ABV4NCI8</accession>
<gene>
    <name evidence="2" type="ORF">AB4566_12655</name>
</gene>
<feature type="transmembrane region" description="Helical" evidence="1">
    <location>
        <begin position="99"/>
        <end position="123"/>
    </location>
</feature>
<dbReference type="EMBL" id="JBFRUW010000043">
    <property type="protein sequence ID" value="MFA0569124.1"/>
    <property type="molecule type" value="Genomic_DNA"/>
</dbReference>
<reference evidence="2 3" key="1">
    <citation type="journal article" date="2024" name="ISME J.">
        <title>Tailless and filamentous prophages are predominant in marine Vibrio.</title>
        <authorList>
            <person name="Steensen K."/>
            <person name="Seneca J."/>
            <person name="Bartlau N."/>
            <person name="Yu X.A."/>
            <person name="Hussain F.A."/>
            <person name="Polz M.F."/>
        </authorList>
    </citation>
    <scope>NUCLEOTIDE SEQUENCE [LARGE SCALE GENOMIC DNA]</scope>
    <source>
        <strain evidence="2 3">10N.222.51.A1</strain>
    </source>
</reference>
<keyword evidence="1" id="KW-1133">Transmembrane helix</keyword>
<evidence type="ECO:0000313" key="3">
    <source>
        <dbReference type="Proteomes" id="UP001570417"/>
    </source>
</evidence>
<feature type="transmembrane region" description="Helical" evidence="1">
    <location>
        <begin position="143"/>
        <end position="164"/>
    </location>
</feature>
<organism evidence="2 3">
    <name type="scientific">Vibrio gallaecicus</name>
    <dbReference type="NCBI Taxonomy" id="552386"/>
    <lineage>
        <taxon>Bacteria</taxon>
        <taxon>Pseudomonadati</taxon>
        <taxon>Pseudomonadota</taxon>
        <taxon>Gammaproteobacteria</taxon>
        <taxon>Vibrionales</taxon>
        <taxon>Vibrionaceae</taxon>
        <taxon>Vibrio</taxon>
    </lineage>
</organism>
<sequence>MKDTLRYLSIVLSVLSVSSLIQHIGNVGISPIFHDFISYYRHVAYEVFGLIGRLFSIDLPPTLMDVWTLSFIGAGAYVRTPNIEQSRLLRKHDTDKFPSYWKFIYFLLMGFTLVGLSIVFSALQPQIYVDDEYGESYELSRRALKNVLVTVVGVVVFFALNAYAPSA</sequence>
<keyword evidence="1" id="KW-0812">Transmembrane</keyword>
<keyword evidence="3" id="KW-1185">Reference proteome</keyword>
<keyword evidence="1" id="KW-0472">Membrane</keyword>